<name>A0A3D9V8Q7_THECX</name>
<dbReference type="PANTHER" id="PTHR43537:SF5">
    <property type="entry name" value="UXU OPERON TRANSCRIPTIONAL REGULATOR"/>
    <property type="match status" value="1"/>
</dbReference>
<dbReference type="CDD" id="cd07377">
    <property type="entry name" value="WHTH_GntR"/>
    <property type="match status" value="1"/>
</dbReference>
<dbReference type="AlphaFoldDB" id="A0A3D9V8Q7"/>
<dbReference type="InterPro" id="IPR011711">
    <property type="entry name" value="GntR_C"/>
</dbReference>
<evidence type="ECO:0000313" key="5">
    <source>
        <dbReference type="EMBL" id="REF37859.1"/>
    </source>
</evidence>
<dbReference type="SMART" id="SM00895">
    <property type="entry name" value="FCD"/>
    <property type="match status" value="1"/>
</dbReference>
<dbReference type="InterPro" id="IPR036388">
    <property type="entry name" value="WH-like_DNA-bd_sf"/>
</dbReference>
<evidence type="ECO:0000256" key="1">
    <source>
        <dbReference type="ARBA" id="ARBA00023015"/>
    </source>
</evidence>
<dbReference type="PANTHER" id="PTHR43537">
    <property type="entry name" value="TRANSCRIPTIONAL REGULATOR, GNTR FAMILY"/>
    <property type="match status" value="1"/>
</dbReference>
<organism evidence="5 6">
    <name type="scientific">Thermasporomyces composti</name>
    <dbReference type="NCBI Taxonomy" id="696763"/>
    <lineage>
        <taxon>Bacteria</taxon>
        <taxon>Bacillati</taxon>
        <taxon>Actinomycetota</taxon>
        <taxon>Actinomycetes</taxon>
        <taxon>Propionibacteriales</taxon>
        <taxon>Nocardioidaceae</taxon>
        <taxon>Thermasporomyces</taxon>
    </lineage>
</organism>
<dbReference type="SUPFAM" id="SSF48008">
    <property type="entry name" value="GntR ligand-binding domain-like"/>
    <property type="match status" value="1"/>
</dbReference>
<sequence>MADDLQLKPVQPVRAYERVVEQIEDLVMRGQLKPGQRLPSERELTARLGVSRSTVREALRVLESDGVLRSRAGDPRGPEILPFSPATLRKAMTRLARVAELGLGELVQFRMLLDSAASMLAARLATQEQIGAMEAAIEEMEDAVDRGYAAFSEADVAFHDAVARASGSTLIQVLTDVVRGVVLGLIAHKIADSPDSRTLMATSLQHHREVLDAVRQRDGQRAARLARESLYAYYAEYVPEAERPLLRALLDDPDA</sequence>
<evidence type="ECO:0000256" key="3">
    <source>
        <dbReference type="ARBA" id="ARBA00023163"/>
    </source>
</evidence>
<dbReference type="Pfam" id="PF07729">
    <property type="entry name" value="FCD"/>
    <property type="match status" value="1"/>
</dbReference>
<gene>
    <name evidence="5" type="ORF">DFJ64_3320</name>
</gene>
<dbReference type="PRINTS" id="PR00035">
    <property type="entry name" value="HTHGNTR"/>
</dbReference>
<dbReference type="Gene3D" id="1.20.120.530">
    <property type="entry name" value="GntR ligand-binding domain-like"/>
    <property type="match status" value="1"/>
</dbReference>
<proteinExistence type="predicted"/>
<dbReference type="InterPro" id="IPR036390">
    <property type="entry name" value="WH_DNA-bd_sf"/>
</dbReference>
<dbReference type="PROSITE" id="PS50949">
    <property type="entry name" value="HTH_GNTR"/>
    <property type="match status" value="1"/>
</dbReference>
<keyword evidence="1" id="KW-0805">Transcription regulation</keyword>
<keyword evidence="2 5" id="KW-0238">DNA-binding</keyword>
<dbReference type="SMART" id="SM00345">
    <property type="entry name" value="HTH_GNTR"/>
    <property type="match status" value="1"/>
</dbReference>
<evidence type="ECO:0000259" key="4">
    <source>
        <dbReference type="PROSITE" id="PS50949"/>
    </source>
</evidence>
<dbReference type="InterPro" id="IPR000524">
    <property type="entry name" value="Tscrpt_reg_HTH_GntR"/>
</dbReference>
<accession>A0A3D9V8Q7</accession>
<comment type="caution">
    <text evidence="5">The sequence shown here is derived from an EMBL/GenBank/DDBJ whole genome shotgun (WGS) entry which is preliminary data.</text>
</comment>
<dbReference type="InterPro" id="IPR008920">
    <property type="entry name" value="TF_FadR/GntR_C"/>
</dbReference>
<reference evidence="5 6" key="1">
    <citation type="submission" date="2018-08" db="EMBL/GenBank/DDBJ databases">
        <title>Sequencing the genomes of 1000 actinobacteria strains.</title>
        <authorList>
            <person name="Klenk H.-P."/>
        </authorList>
    </citation>
    <scope>NUCLEOTIDE SEQUENCE [LARGE SCALE GENOMIC DNA]</scope>
    <source>
        <strain evidence="5 6">DSM 22891</strain>
    </source>
</reference>
<dbReference type="Gene3D" id="1.10.10.10">
    <property type="entry name" value="Winged helix-like DNA-binding domain superfamily/Winged helix DNA-binding domain"/>
    <property type="match status" value="1"/>
</dbReference>
<dbReference type="Proteomes" id="UP000256485">
    <property type="component" value="Unassembled WGS sequence"/>
</dbReference>
<dbReference type="OrthoDB" id="3172099at2"/>
<dbReference type="EMBL" id="QTUC01000001">
    <property type="protein sequence ID" value="REF37859.1"/>
    <property type="molecule type" value="Genomic_DNA"/>
</dbReference>
<dbReference type="GO" id="GO:0003700">
    <property type="term" value="F:DNA-binding transcription factor activity"/>
    <property type="evidence" value="ECO:0007669"/>
    <property type="project" value="InterPro"/>
</dbReference>
<dbReference type="RefSeq" id="WP_115851248.1">
    <property type="nucleotide sequence ID" value="NZ_QTUC01000001.1"/>
</dbReference>
<dbReference type="Pfam" id="PF00392">
    <property type="entry name" value="GntR"/>
    <property type="match status" value="1"/>
</dbReference>
<evidence type="ECO:0000256" key="2">
    <source>
        <dbReference type="ARBA" id="ARBA00023125"/>
    </source>
</evidence>
<evidence type="ECO:0000313" key="6">
    <source>
        <dbReference type="Proteomes" id="UP000256485"/>
    </source>
</evidence>
<keyword evidence="6" id="KW-1185">Reference proteome</keyword>
<keyword evidence="3" id="KW-0804">Transcription</keyword>
<feature type="domain" description="HTH gntR-type" evidence="4">
    <location>
        <begin position="13"/>
        <end position="83"/>
    </location>
</feature>
<protein>
    <submittedName>
        <fullName evidence="5">DNA-binding FadR family transcriptional regulator</fullName>
    </submittedName>
</protein>
<dbReference type="GO" id="GO:0003677">
    <property type="term" value="F:DNA binding"/>
    <property type="evidence" value="ECO:0007669"/>
    <property type="project" value="UniProtKB-KW"/>
</dbReference>
<dbReference type="SUPFAM" id="SSF46785">
    <property type="entry name" value="Winged helix' DNA-binding domain"/>
    <property type="match status" value="1"/>
</dbReference>